<keyword evidence="1" id="KW-0472">Membrane</keyword>
<feature type="signal peptide" evidence="2">
    <location>
        <begin position="1"/>
        <end position="24"/>
    </location>
</feature>
<comment type="caution">
    <text evidence="3">The sequence shown here is derived from an EMBL/GenBank/DDBJ whole genome shotgun (WGS) entry which is preliminary data.</text>
</comment>
<sequence length="267" mass="29389">MKKRIMALSMILTLVFGLSTVAYADDTTPTAVFDGSEEIKYNYQDTNNFGNAFSDMLPGEDRAQEIVLKNTSDKTVDFFMRTEVLKAFEDTEQRSNAAYQITLTVTQGSDVTTIYGGAEADGSVRVGGDEQGLKNMNGSLNDWLKIAALTKGENAVIRLQVYLDGESHSNDYQAADGTFQFEFRAGYEEPTVIRQQNQDKVVTKTVITDGPVNRIVRLVQTGDNAPVFLFLLLAVAAVIVLIVVVVKKNKKEDSNTGNAANEDKMEK</sequence>
<keyword evidence="1" id="KW-1133">Transmembrane helix</keyword>
<feature type="transmembrane region" description="Helical" evidence="1">
    <location>
        <begin position="227"/>
        <end position="246"/>
    </location>
</feature>
<evidence type="ECO:0000256" key="1">
    <source>
        <dbReference type="SAM" id="Phobius"/>
    </source>
</evidence>
<name>A0ABS6K7L1_9FIRM</name>
<keyword evidence="2" id="KW-0732">Signal</keyword>
<feature type="chain" id="PRO_5046386475" evidence="2">
    <location>
        <begin position="25"/>
        <end position="267"/>
    </location>
</feature>
<evidence type="ECO:0000313" key="4">
    <source>
        <dbReference type="Proteomes" id="UP001314681"/>
    </source>
</evidence>
<keyword evidence="4" id="KW-1185">Reference proteome</keyword>
<protein>
    <submittedName>
        <fullName evidence="3">Uncharacterized protein</fullName>
    </submittedName>
</protein>
<evidence type="ECO:0000313" key="3">
    <source>
        <dbReference type="EMBL" id="MBU9726519.1"/>
    </source>
</evidence>
<evidence type="ECO:0000256" key="2">
    <source>
        <dbReference type="SAM" id="SignalP"/>
    </source>
</evidence>
<proteinExistence type="predicted"/>
<dbReference type="RefSeq" id="WP_158352447.1">
    <property type="nucleotide sequence ID" value="NZ_JAHQCX010000006.1"/>
</dbReference>
<dbReference type="Proteomes" id="UP001314681">
    <property type="component" value="Unassembled WGS sequence"/>
</dbReference>
<dbReference type="EMBL" id="JAHQCX010000006">
    <property type="protein sequence ID" value="MBU9726519.1"/>
    <property type="molecule type" value="Genomic_DNA"/>
</dbReference>
<keyword evidence="1" id="KW-0812">Transmembrane</keyword>
<accession>A0ABS6K7L1</accession>
<reference evidence="3 4" key="1">
    <citation type="submission" date="2021-06" db="EMBL/GenBank/DDBJ databases">
        <title>Description of novel taxa of the family Lachnospiraceae.</title>
        <authorList>
            <person name="Chaplin A.V."/>
            <person name="Sokolova S.R."/>
            <person name="Pikina A.P."/>
            <person name="Korzhanova M."/>
            <person name="Belova V."/>
            <person name="Korostin D."/>
            <person name="Efimov B.A."/>
        </authorList>
    </citation>
    <scope>NUCLEOTIDE SEQUENCE [LARGE SCALE GENOMIC DNA]</scope>
    <source>
        <strain evidence="3 4">ASD4241</strain>
    </source>
</reference>
<organism evidence="3 4">
    <name type="scientific">Diplocloster modestus</name>
    <dbReference type="NCBI Taxonomy" id="2850322"/>
    <lineage>
        <taxon>Bacteria</taxon>
        <taxon>Bacillati</taxon>
        <taxon>Bacillota</taxon>
        <taxon>Clostridia</taxon>
        <taxon>Lachnospirales</taxon>
        <taxon>Lachnospiraceae</taxon>
        <taxon>Diplocloster</taxon>
    </lineage>
</organism>
<gene>
    <name evidence="3" type="ORF">KTH90_10890</name>
</gene>